<name>A0A7G5EIV3_9BURK</name>
<dbReference type="Gene3D" id="3.40.630.10">
    <property type="entry name" value="Zn peptidases"/>
    <property type="match status" value="1"/>
</dbReference>
<dbReference type="GO" id="GO:0016788">
    <property type="term" value="F:hydrolase activity, acting on ester bonds"/>
    <property type="evidence" value="ECO:0007669"/>
    <property type="project" value="InterPro"/>
</dbReference>
<reference evidence="6 7" key="1">
    <citation type="journal article" date="2020" name="G3 (Bethesda)">
        <title>CeMbio - The Caenorhabditis elegans Microbiome Resource.</title>
        <authorList>
            <person name="Dirksen P."/>
            <person name="Assie A."/>
            <person name="Zimmermann J."/>
            <person name="Zhang F."/>
            <person name="Tietje A.M."/>
            <person name="Marsh S.A."/>
            <person name="Felix M.A."/>
            <person name="Shapira M."/>
            <person name="Kaleta C."/>
            <person name="Schulenburg H."/>
            <person name="Samuel B."/>
        </authorList>
    </citation>
    <scope>NUCLEOTIDE SEQUENCE [LARGE SCALE GENOMIC DNA]</scope>
    <source>
        <strain evidence="6 7">BIGb0172</strain>
    </source>
</reference>
<dbReference type="RefSeq" id="WP_182323094.1">
    <property type="nucleotide sequence ID" value="NZ_CP058554.1"/>
</dbReference>
<evidence type="ECO:0000313" key="7">
    <source>
        <dbReference type="Proteomes" id="UP000515240"/>
    </source>
</evidence>
<accession>A0A7G5EIV3</accession>
<protein>
    <submittedName>
        <fullName evidence="6">Succinylglutamate desuccinylase/aspartoacylase family protein</fullName>
    </submittedName>
</protein>
<proteinExistence type="predicted"/>
<feature type="domain" description="Succinylglutamate desuccinylase/Aspartoacylase catalytic" evidence="5">
    <location>
        <begin position="33"/>
        <end position="239"/>
    </location>
</feature>
<dbReference type="EMBL" id="CP058554">
    <property type="protein sequence ID" value="QMV73928.1"/>
    <property type="molecule type" value="Genomic_DNA"/>
</dbReference>
<dbReference type="InterPro" id="IPR055438">
    <property type="entry name" value="AstE_AspA_cat"/>
</dbReference>
<dbReference type="Proteomes" id="UP000515240">
    <property type="component" value="Chromosome"/>
</dbReference>
<evidence type="ECO:0000256" key="1">
    <source>
        <dbReference type="ARBA" id="ARBA00001947"/>
    </source>
</evidence>
<dbReference type="KEGG" id="cpis:HS961_14390"/>
<comment type="cofactor">
    <cofactor evidence="1">
        <name>Zn(2+)</name>
        <dbReference type="ChEBI" id="CHEBI:29105"/>
    </cofactor>
</comment>
<keyword evidence="3" id="KW-0378">Hydrolase</keyword>
<keyword evidence="4" id="KW-0862">Zinc</keyword>
<dbReference type="InterPro" id="IPR050178">
    <property type="entry name" value="AspA/AstE_fam"/>
</dbReference>
<keyword evidence="2" id="KW-0479">Metal-binding</keyword>
<evidence type="ECO:0000313" key="6">
    <source>
        <dbReference type="EMBL" id="QMV73928.1"/>
    </source>
</evidence>
<gene>
    <name evidence="6" type="ORF">HS961_14390</name>
</gene>
<dbReference type="SUPFAM" id="SSF53187">
    <property type="entry name" value="Zn-dependent exopeptidases"/>
    <property type="match status" value="1"/>
</dbReference>
<evidence type="ECO:0000256" key="2">
    <source>
        <dbReference type="ARBA" id="ARBA00022723"/>
    </source>
</evidence>
<dbReference type="GO" id="GO:0046872">
    <property type="term" value="F:metal ion binding"/>
    <property type="evidence" value="ECO:0007669"/>
    <property type="project" value="UniProtKB-KW"/>
</dbReference>
<evidence type="ECO:0000256" key="3">
    <source>
        <dbReference type="ARBA" id="ARBA00022801"/>
    </source>
</evidence>
<evidence type="ECO:0000256" key="4">
    <source>
        <dbReference type="ARBA" id="ARBA00022833"/>
    </source>
</evidence>
<dbReference type="AlphaFoldDB" id="A0A7G5EIV3"/>
<organism evidence="6 7">
    <name type="scientific">Comamonas piscis</name>
    <dbReference type="NCBI Taxonomy" id="1562974"/>
    <lineage>
        <taxon>Bacteria</taxon>
        <taxon>Pseudomonadati</taxon>
        <taxon>Pseudomonadota</taxon>
        <taxon>Betaproteobacteria</taxon>
        <taxon>Burkholderiales</taxon>
        <taxon>Comamonadaceae</taxon>
        <taxon>Comamonas</taxon>
    </lineage>
</organism>
<dbReference type="PANTHER" id="PTHR15162:SF7">
    <property type="entry name" value="SUCCINYLGLUTAMATE DESUCCINYLASE"/>
    <property type="match status" value="1"/>
</dbReference>
<keyword evidence="7" id="KW-1185">Reference proteome</keyword>
<dbReference type="GO" id="GO:0005829">
    <property type="term" value="C:cytosol"/>
    <property type="evidence" value="ECO:0007669"/>
    <property type="project" value="TreeGrafter"/>
</dbReference>
<sequence length="324" mass="35877">MTVSRFQITPLNHTDSAEQPAALRSYGWASAEPGPSLLVFGAVHGNEQSGTHAIRRWIERFESGQVRLKRGRLTMVPVANPKAFIKNEREGDRNLNRNFVPQAKPQNFEDHMVNALTPLLESHDALLDLHSYSGDGQPFAMTGPLNNSGSLEPFARQQEEEAFAKAVGLPVIVQGWLEVYEQAVQASGGAIRPEHGIGTNEFMRSRGGYAITVESGSHEEPQAIEIADRCIAGVLNLLDMADVTVEPVAQYTTHHMRQVFMRQSADDQMQKDWQNFDPFTSGDLLATRADGSQILAPFDGCVIFPQADAAVNREWFYLAQTDRS</sequence>
<evidence type="ECO:0000259" key="5">
    <source>
        <dbReference type="Pfam" id="PF24827"/>
    </source>
</evidence>
<dbReference type="PANTHER" id="PTHR15162">
    <property type="entry name" value="ASPARTOACYLASE"/>
    <property type="match status" value="1"/>
</dbReference>
<dbReference type="Pfam" id="PF24827">
    <property type="entry name" value="AstE_AspA_cat"/>
    <property type="match status" value="1"/>
</dbReference>